<dbReference type="AlphaFoldDB" id="A0AAV9XFI6"/>
<evidence type="ECO:0000256" key="4">
    <source>
        <dbReference type="ARBA" id="ARBA00022691"/>
    </source>
</evidence>
<name>A0AAV9XFI6_9PEZI</name>
<evidence type="ECO:0000256" key="11">
    <source>
        <dbReference type="ARBA" id="ARBA00082558"/>
    </source>
</evidence>
<gene>
    <name evidence="13" type="ORF">TWF694_010216</name>
</gene>
<evidence type="ECO:0000313" key="13">
    <source>
        <dbReference type="EMBL" id="KAK6538638.1"/>
    </source>
</evidence>
<dbReference type="PIRSF" id="PIRSF016958">
    <property type="entry name" value="DUF858_MeTrfase_lik"/>
    <property type="match status" value="1"/>
</dbReference>
<evidence type="ECO:0000256" key="8">
    <source>
        <dbReference type="ARBA" id="ARBA00047306"/>
    </source>
</evidence>
<dbReference type="SUPFAM" id="SSF53335">
    <property type="entry name" value="S-adenosyl-L-methionine-dependent methyltransferases"/>
    <property type="match status" value="1"/>
</dbReference>
<dbReference type="InterPro" id="IPR008576">
    <property type="entry name" value="MeTrfase_NTM1"/>
</dbReference>
<evidence type="ECO:0000256" key="1">
    <source>
        <dbReference type="ARBA" id="ARBA00009059"/>
    </source>
</evidence>
<keyword evidence="14" id="KW-1185">Reference proteome</keyword>
<comment type="catalytic activity">
    <reaction evidence="8">
        <text>N-terminal L-seryl-L-prolyl-L-lysyl-[protein] + 3 S-adenosyl-L-methionine = N-terminal N,N,N-trimethyl-L-seryl-L-prolyl-L-lysyl-[protein] + 3 S-adenosyl-L-homocysteine + 3 H(+)</text>
        <dbReference type="Rhea" id="RHEA:54724"/>
        <dbReference type="Rhea" id="RHEA-COMP:13789"/>
        <dbReference type="Rhea" id="RHEA-COMP:13973"/>
        <dbReference type="ChEBI" id="CHEBI:15378"/>
        <dbReference type="ChEBI" id="CHEBI:57856"/>
        <dbReference type="ChEBI" id="CHEBI:59789"/>
        <dbReference type="ChEBI" id="CHEBI:138061"/>
        <dbReference type="ChEBI" id="CHEBI:138317"/>
        <dbReference type="EC" id="2.1.1.244"/>
    </reaction>
</comment>
<feature type="binding site" evidence="12">
    <location>
        <position position="145"/>
    </location>
    <ligand>
        <name>S-adenosyl-L-methionine</name>
        <dbReference type="ChEBI" id="CHEBI:59789"/>
    </ligand>
</feature>
<dbReference type="Gene3D" id="3.40.50.150">
    <property type="entry name" value="Vaccinia Virus protein VP39"/>
    <property type="match status" value="1"/>
</dbReference>
<dbReference type="Pfam" id="PF05891">
    <property type="entry name" value="Methyltransf_PK"/>
    <property type="match status" value="1"/>
</dbReference>
<organism evidence="13 14">
    <name type="scientific">Orbilia ellipsospora</name>
    <dbReference type="NCBI Taxonomy" id="2528407"/>
    <lineage>
        <taxon>Eukaryota</taxon>
        <taxon>Fungi</taxon>
        <taxon>Dikarya</taxon>
        <taxon>Ascomycota</taxon>
        <taxon>Pezizomycotina</taxon>
        <taxon>Orbiliomycetes</taxon>
        <taxon>Orbiliales</taxon>
        <taxon>Orbiliaceae</taxon>
        <taxon>Orbilia</taxon>
    </lineage>
</organism>
<reference evidence="13 14" key="1">
    <citation type="submission" date="2019-10" db="EMBL/GenBank/DDBJ databases">
        <authorList>
            <person name="Palmer J.M."/>
        </authorList>
    </citation>
    <scope>NUCLEOTIDE SEQUENCE [LARGE SCALE GENOMIC DNA]</scope>
    <source>
        <strain evidence="13 14">TWF694</strain>
    </source>
</reference>
<evidence type="ECO:0000256" key="3">
    <source>
        <dbReference type="ARBA" id="ARBA00022679"/>
    </source>
</evidence>
<dbReference type="EC" id="2.1.1.244" evidence="5"/>
<dbReference type="EMBL" id="JAVHJO010000007">
    <property type="protein sequence ID" value="KAK6538638.1"/>
    <property type="molecule type" value="Genomic_DNA"/>
</dbReference>
<dbReference type="PANTHER" id="PTHR12753:SF0">
    <property type="entry name" value="ALPHA N-TERMINAL PROTEIN METHYLTRANSFERASE 1"/>
    <property type="match status" value="1"/>
</dbReference>
<dbReference type="FunFam" id="3.40.50.150:FF:000025">
    <property type="entry name" value="N-terminal Xaa-Pro-Lys N-methyltransferase 1"/>
    <property type="match status" value="1"/>
</dbReference>
<dbReference type="Proteomes" id="UP001365542">
    <property type="component" value="Unassembled WGS sequence"/>
</dbReference>
<evidence type="ECO:0000256" key="7">
    <source>
        <dbReference type="ARBA" id="ARBA00043129"/>
    </source>
</evidence>
<keyword evidence="3" id="KW-0808">Transferase</keyword>
<evidence type="ECO:0000256" key="6">
    <source>
        <dbReference type="ARBA" id="ARBA00039449"/>
    </source>
</evidence>
<evidence type="ECO:0000256" key="2">
    <source>
        <dbReference type="ARBA" id="ARBA00022603"/>
    </source>
</evidence>
<evidence type="ECO:0000313" key="14">
    <source>
        <dbReference type="Proteomes" id="UP001365542"/>
    </source>
</evidence>
<evidence type="ECO:0000256" key="5">
    <source>
        <dbReference type="ARBA" id="ARBA00039112"/>
    </source>
</evidence>
<accession>A0AAV9XFI6</accession>
<comment type="catalytic activity">
    <reaction evidence="9">
        <text>N-terminal L-prolyl-L-prolyl-L-lysyl-[protein] + 2 S-adenosyl-L-methionine = N-terminal N,N-dimethyl-L-prolyl-L-prolyl-L-lysyl-[protein] + 2 S-adenosyl-L-homocysteine + 2 H(+)</text>
        <dbReference type="Rhea" id="RHEA:54736"/>
        <dbReference type="Rhea" id="RHEA-COMP:13787"/>
        <dbReference type="Rhea" id="RHEA-COMP:13974"/>
        <dbReference type="ChEBI" id="CHEBI:15378"/>
        <dbReference type="ChEBI" id="CHEBI:57856"/>
        <dbReference type="ChEBI" id="CHEBI:59789"/>
        <dbReference type="ChEBI" id="CHEBI:138059"/>
        <dbReference type="ChEBI" id="CHEBI:138318"/>
        <dbReference type="EC" id="2.1.1.244"/>
    </reaction>
</comment>
<comment type="similarity">
    <text evidence="1">Belongs to the methyltransferase superfamily. NTM1 family.</text>
</comment>
<feature type="binding site" evidence="12">
    <location>
        <position position="77"/>
    </location>
    <ligand>
        <name>S-adenosyl-L-methionine</name>
        <dbReference type="ChEBI" id="CHEBI:59789"/>
    </ligand>
</feature>
<dbReference type="GO" id="GO:0032259">
    <property type="term" value="P:methylation"/>
    <property type="evidence" value="ECO:0007669"/>
    <property type="project" value="UniProtKB-KW"/>
</dbReference>
<feature type="binding site" evidence="12">
    <location>
        <position position="82"/>
    </location>
    <ligand>
        <name>S-adenosyl-L-methionine</name>
        <dbReference type="ChEBI" id="CHEBI:59789"/>
    </ligand>
</feature>
<evidence type="ECO:0000256" key="12">
    <source>
        <dbReference type="PIRSR" id="PIRSR016958-1"/>
    </source>
</evidence>
<proteinExistence type="inferred from homology"/>
<comment type="catalytic activity">
    <reaction evidence="10">
        <text>N-terminal L-alanyl-L-prolyl-L-lysyl-[protein] + 3 S-adenosyl-L-methionine = N-terminal N,N,N-trimethyl-L-alanyl-L-prolyl-L-lysyl-[protein] + 3 S-adenosyl-L-homocysteine + 3 H(+)</text>
        <dbReference type="Rhea" id="RHEA:54712"/>
        <dbReference type="Rhea" id="RHEA-COMP:13785"/>
        <dbReference type="Rhea" id="RHEA-COMP:13971"/>
        <dbReference type="ChEBI" id="CHEBI:15378"/>
        <dbReference type="ChEBI" id="CHEBI:57856"/>
        <dbReference type="ChEBI" id="CHEBI:59789"/>
        <dbReference type="ChEBI" id="CHEBI:138057"/>
        <dbReference type="ChEBI" id="CHEBI:138315"/>
        <dbReference type="EC" id="2.1.1.244"/>
    </reaction>
</comment>
<keyword evidence="4 12" id="KW-0949">S-adenosyl-L-methionine</keyword>
<sequence length="241" mass="26800">MMTSQPAAVEASPVAQTPDYVANIQYWSSIPSTVDGMLGGYPQVSRTDLQTSSNFLAKLKPQMPVPEDGVKRGVDCGAGIGRITKGLLLKHLDTVDVVEPIKKFTDELLASTTDTPSSGKIGEIYNVGLESWQPEEGRYWCIWNQWCLNYLTDPDLILYLSRCAKALTPGGMIFVKENNTNNVADVFDEEDSSVTRTDENFRRIFAEAGLVVVKSELQRGFPQRLQLFPVRMYALKPVKTD</sequence>
<dbReference type="InterPro" id="IPR029063">
    <property type="entry name" value="SAM-dependent_MTases_sf"/>
</dbReference>
<keyword evidence="2" id="KW-0489">Methyltransferase</keyword>
<protein>
    <recommendedName>
        <fullName evidence="6">Alpha N-terminal protein methyltransferase 1</fullName>
        <ecNumber evidence="5">2.1.1.244</ecNumber>
    </recommendedName>
    <alternativeName>
        <fullName evidence="11">Translation associated element 1</fullName>
    </alternativeName>
    <alternativeName>
        <fullName evidence="7">X-Pro-Lys N-terminal protein methyltransferase 1</fullName>
    </alternativeName>
</protein>
<dbReference type="GO" id="GO:0005737">
    <property type="term" value="C:cytoplasm"/>
    <property type="evidence" value="ECO:0007669"/>
    <property type="project" value="TreeGrafter"/>
</dbReference>
<evidence type="ECO:0000256" key="10">
    <source>
        <dbReference type="ARBA" id="ARBA00048167"/>
    </source>
</evidence>
<evidence type="ECO:0000256" key="9">
    <source>
        <dbReference type="ARBA" id="ARBA00047885"/>
    </source>
</evidence>
<comment type="caution">
    <text evidence="13">The sequence shown here is derived from an EMBL/GenBank/DDBJ whole genome shotgun (WGS) entry which is preliminary data.</text>
</comment>
<dbReference type="GO" id="GO:0071885">
    <property type="term" value="F:N-terminal protein N-methyltransferase activity"/>
    <property type="evidence" value="ECO:0007669"/>
    <property type="project" value="UniProtKB-EC"/>
</dbReference>
<dbReference type="PANTHER" id="PTHR12753">
    <property type="entry name" value="AD-003 - RELATED"/>
    <property type="match status" value="1"/>
</dbReference>